<dbReference type="OrthoDB" id="9798407at2"/>
<sequence>MTQLSYQLFSSRNYDFADTIAMLAGVGFKNVEGFGAQYEDTAATKALLDQHGMSMPSGHFAIELVEQTPEKAIEIAKALGIQNVIVPWIAPEDRPTDTAGWTAFADRLAAAAKPIVAAGLTFGYHNHDFEFVRTPEGDIPMDLIYAASSDIHIELDLAWVHVAGLNPVDYINAYGDRMIAAHIKDRAPAGECADEDGWADLGHGEIDYGPIVDALRANNVGIWVCEHDNPNDHSRFATRSHATAISF</sequence>
<evidence type="ECO:0000313" key="2">
    <source>
        <dbReference type="EMBL" id="OUD08113.1"/>
    </source>
</evidence>
<dbReference type="Gene3D" id="3.20.20.150">
    <property type="entry name" value="Divalent-metal-dependent TIM barrel enzymes"/>
    <property type="match status" value="1"/>
</dbReference>
<dbReference type="PANTHER" id="PTHR12110:SF41">
    <property type="entry name" value="INOSOSE DEHYDRATASE"/>
    <property type="match status" value="1"/>
</dbReference>
<dbReference type="Pfam" id="PF01261">
    <property type="entry name" value="AP_endonuc_2"/>
    <property type="match status" value="1"/>
</dbReference>
<dbReference type="RefSeq" id="WP_086452505.1">
    <property type="nucleotide sequence ID" value="NZ_MSPP01000008.1"/>
</dbReference>
<evidence type="ECO:0000259" key="1">
    <source>
        <dbReference type="Pfam" id="PF01261"/>
    </source>
</evidence>
<gene>
    <name evidence="2" type="ORF">BVC71_14990</name>
</gene>
<dbReference type="GO" id="GO:0016853">
    <property type="term" value="F:isomerase activity"/>
    <property type="evidence" value="ECO:0007669"/>
    <property type="project" value="UniProtKB-KW"/>
</dbReference>
<dbReference type="PANTHER" id="PTHR12110">
    <property type="entry name" value="HYDROXYPYRUVATE ISOMERASE"/>
    <property type="match status" value="1"/>
</dbReference>
<keyword evidence="3" id="KW-1185">Reference proteome</keyword>
<name>A0A251WVX2_9RHOB</name>
<organism evidence="2 3">
    <name type="scientific">Marivivens niveibacter</name>
    <dbReference type="NCBI Taxonomy" id="1930667"/>
    <lineage>
        <taxon>Bacteria</taxon>
        <taxon>Pseudomonadati</taxon>
        <taxon>Pseudomonadota</taxon>
        <taxon>Alphaproteobacteria</taxon>
        <taxon>Rhodobacterales</taxon>
        <taxon>Paracoccaceae</taxon>
        <taxon>Marivivens group</taxon>
        <taxon>Marivivens</taxon>
    </lineage>
</organism>
<reference evidence="2 3" key="1">
    <citation type="submission" date="2016-12" db="EMBL/GenBank/DDBJ databases">
        <title>The draft genome sequence of HSLHS2.</title>
        <authorList>
            <person name="Hu D."/>
            <person name="Wang L."/>
            <person name="Shao Z."/>
        </authorList>
    </citation>
    <scope>NUCLEOTIDE SEQUENCE [LARGE SCALE GENOMIC DNA]</scope>
    <source>
        <strain evidence="2">MCCC 1A06712</strain>
    </source>
</reference>
<feature type="domain" description="Xylose isomerase-like TIM barrel" evidence="1">
    <location>
        <begin position="24"/>
        <end position="231"/>
    </location>
</feature>
<dbReference type="InterPro" id="IPR013022">
    <property type="entry name" value="Xyl_isomerase-like_TIM-brl"/>
</dbReference>
<dbReference type="EMBL" id="MSPP01000008">
    <property type="protein sequence ID" value="OUD08113.1"/>
    <property type="molecule type" value="Genomic_DNA"/>
</dbReference>
<protein>
    <submittedName>
        <fullName evidence="2">Xylose isomerase</fullName>
    </submittedName>
</protein>
<dbReference type="InterPro" id="IPR050312">
    <property type="entry name" value="IolE/XylAMocC-like"/>
</dbReference>
<comment type="caution">
    <text evidence="2">The sequence shown here is derived from an EMBL/GenBank/DDBJ whole genome shotgun (WGS) entry which is preliminary data.</text>
</comment>
<dbReference type="Proteomes" id="UP000194664">
    <property type="component" value="Unassembled WGS sequence"/>
</dbReference>
<proteinExistence type="predicted"/>
<evidence type="ECO:0000313" key="3">
    <source>
        <dbReference type="Proteomes" id="UP000194664"/>
    </source>
</evidence>
<keyword evidence="2" id="KW-0413">Isomerase</keyword>
<dbReference type="AlphaFoldDB" id="A0A251WVX2"/>
<accession>A0A251WVX2</accession>
<dbReference type="InterPro" id="IPR036237">
    <property type="entry name" value="Xyl_isomerase-like_sf"/>
</dbReference>
<dbReference type="SUPFAM" id="SSF51658">
    <property type="entry name" value="Xylose isomerase-like"/>
    <property type="match status" value="1"/>
</dbReference>